<comment type="similarity">
    <text evidence="9">Belongs to the SecD/SecF family. SecF subfamily.</text>
</comment>
<feature type="transmembrane region" description="Helical" evidence="9">
    <location>
        <begin position="157"/>
        <end position="177"/>
    </location>
</feature>
<comment type="subunit">
    <text evidence="9">Forms a complex with SecD. Part of the essential Sec protein translocation apparatus which comprises SecA, SecYEG and auxiliary proteins SecDF. Other proteins may also be involved.</text>
</comment>
<evidence type="ECO:0000256" key="7">
    <source>
        <dbReference type="ARBA" id="ARBA00023010"/>
    </source>
</evidence>
<dbReference type="GO" id="GO:0043952">
    <property type="term" value="P:protein transport by the Sec complex"/>
    <property type="evidence" value="ECO:0007669"/>
    <property type="project" value="UniProtKB-UniRule"/>
</dbReference>
<feature type="region of interest" description="Disordered" evidence="10">
    <location>
        <begin position="312"/>
        <end position="366"/>
    </location>
</feature>
<dbReference type="Pfam" id="PF02355">
    <property type="entry name" value="SecD_SecF_C"/>
    <property type="match status" value="1"/>
</dbReference>
<keyword evidence="3 9" id="KW-1003">Cell membrane</keyword>
<keyword evidence="8 9" id="KW-0472">Membrane</keyword>
<evidence type="ECO:0000256" key="1">
    <source>
        <dbReference type="ARBA" id="ARBA00004651"/>
    </source>
</evidence>
<dbReference type="GO" id="GO:0006605">
    <property type="term" value="P:protein targeting"/>
    <property type="evidence" value="ECO:0007669"/>
    <property type="project" value="UniProtKB-UniRule"/>
</dbReference>
<evidence type="ECO:0000256" key="10">
    <source>
        <dbReference type="SAM" id="MobiDB-lite"/>
    </source>
</evidence>
<evidence type="ECO:0000256" key="4">
    <source>
        <dbReference type="ARBA" id="ARBA00022692"/>
    </source>
</evidence>
<accession>A0A9D1GZ60</accession>
<evidence type="ECO:0000256" key="8">
    <source>
        <dbReference type="ARBA" id="ARBA00023136"/>
    </source>
</evidence>
<feature type="compositionally biased region" description="Basic residues" evidence="10">
    <location>
        <begin position="357"/>
        <end position="366"/>
    </location>
</feature>
<dbReference type="PANTHER" id="PTHR30081">
    <property type="entry name" value="PROTEIN-EXPORT MEMBRANE PROTEIN SEC"/>
    <property type="match status" value="1"/>
</dbReference>
<evidence type="ECO:0000313" key="12">
    <source>
        <dbReference type="EMBL" id="HIT76107.1"/>
    </source>
</evidence>
<dbReference type="PRINTS" id="PR01755">
    <property type="entry name" value="SECFTRNLCASE"/>
</dbReference>
<sequence>MSFPFIEKQRVFYVISAVLILASIVTVAVRGINFGIEFLGGADFQVATTVDDDTVSTFTDAVTGTGLPEMNEVTVRTIGDNRVRIQTRTLDSTTEVPVVQAAIAEAAGVEPGEVAYSLIGASWGGQITQQALIALGVFLVLVCVVIAIYFRNWKMSVAAMIALLHDLVLTVGIYGAVGFVVTPASVIGVLTILGYSLYDTVVVFDKVRENTRNLLGQTTRTYAEASNLAVNQVFVRSVNTTIIGVLPVAALLIAGVFILGEGPLKDLALALFVGMLAGAYSSLAIATPLLVRMVEWQPEIVRHNLRVIKRRASARPAADEVDPDDEDALVGASAGGSRSRALKDSGSRRPQPTRSSRASRKGRRGR</sequence>
<evidence type="ECO:0000313" key="13">
    <source>
        <dbReference type="Proteomes" id="UP000886842"/>
    </source>
</evidence>
<dbReference type="PANTHER" id="PTHR30081:SF8">
    <property type="entry name" value="PROTEIN TRANSLOCASE SUBUNIT SECF"/>
    <property type="match status" value="1"/>
</dbReference>
<feature type="transmembrane region" description="Helical" evidence="9">
    <location>
        <begin position="267"/>
        <end position="291"/>
    </location>
</feature>
<dbReference type="GO" id="GO:0015450">
    <property type="term" value="F:protein-transporting ATPase activity"/>
    <property type="evidence" value="ECO:0007669"/>
    <property type="project" value="InterPro"/>
</dbReference>
<dbReference type="EMBL" id="DVLP01000323">
    <property type="protein sequence ID" value="HIT76107.1"/>
    <property type="molecule type" value="Genomic_DNA"/>
</dbReference>
<dbReference type="InterPro" id="IPR055344">
    <property type="entry name" value="SecD_SecF_C_bact"/>
</dbReference>
<dbReference type="InterPro" id="IPR048634">
    <property type="entry name" value="SecD_SecF_C"/>
</dbReference>
<comment type="subcellular location">
    <subcellularLocation>
        <location evidence="1 9">Cell membrane</location>
        <topology evidence="1 9">Multi-pass membrane protein</topology>
    </subcellularLocation>
</comment>
<feature type="transmembrane region" description="Helical" evidence="9">
    <location>
        <begin position="12"/>
        <end position="32"/>
    </location>
</feature>
<dbReference type="GO" id="GO:0005886">
    <property type="term" value="C:plasma membrane"/>
    <property type="evidence" value="ECO:0007669"/>
    <property type="project" value="UniProtKB-SubCell"/>
</dbReference>
<dbReference type="NCBIfam" id="TIGR00966">
    <property type="entry name" value="transloc_SecF"/>
    <property type="match status" value="1"/>
</dbReference>
<keyword evidence="5 9" id="KW-0653">Protein transport</keyword>
<dbReference type="GO" id="GO:0065002">
    <property type="term" value="P:intracellular protein transmembrane transport"/>
    <property type="evidence" value="ECO:0007669"/>
    <property type="project" value="UniProtKB-UniRule"/>
</dbReference>
<dbReference type="InterPro" id="IPR022645">
    <property type="entry name" value="SecD/SecF_bac"/>
</dbReference>
<keyword evidence="4 9" id="KW-0812">Transmembrane</keyword>
<keyword evidence="6 9" id="KW-1133">Transmembrane helix</keyword>
<evidence type="ECO:0000256" key="3">
    <source>
        <dbReference type="ARBA" id="ARBA00022475"/>
    </source>
</evidence>
<dbReference type="Gene3D" id="1.20.1640.10">
    <property type="entry name" value="Multidrug efflux transporter AcrB transmembrane domain"/>
    <property type="match status" value="1"/>
</dbReference>
<evidence type="ECO:0000259" key="11">
    <source>
        <dbReference type="Pfam" id="PF02355"/>
    </source>
</evidence>
<reference evidence="12" key="2">
    <citation type="journal article" date="2021" name="PeerJ">
        <title>Extensive microbial diversity within the chicken gut microbiome revealed by metagenomics and culture.</title>
        <authorList>
            <person name="Gilroy R."/>
            <person name="Ravi A."/>
            <person name="Getino M."/>
            <person name="Pursley I."/>
            <person name="Horton D.L."/>
            <person name="Alikhan N.F."/>
            <person name="Baker D."/>
            <person name="Gharbi K."/>
            <person name="Hall N."/>
            <person name="Watson M."/>
            <person name="Adriaenssens E.M."/>
            <person name="Foster-Nyarko E."/>
            <person name="Jarju S."/>
            <person name="Secka A."/>
            <person name="Antonio M."/>
            <person name="Oren A."/>
            <person name="Chaudhuri R.R."/>
            <person name="La Ragione R."/>
            <person name="Hildebrand F."/>
            <person name="Pallen M.J."/>
        </authorList>
    </citation>
    <scope>NUCLEOTIDE SEQUENCE</scope>
    <source>
        <strain evidence="12">ChiGjej1B1-24693</strain>
    </source>
</reference>
<evidence type="ECO:0000256" key="2">
    <source>
        <dbReference type="ARBA" id="ARBA00022448"/>
    </source>
</evidence>
<dbReference type="NCBIfam" id="TIGR00916">
    <property type="entry name" value="2A0604s01"/>
    <property type="match status" value="1"/>
</dbReference>
<reference evidence="12" key="1">
    <citation type="submission" date="2020-10" db="EMBL/GenBank/DDBJ databases">
        <authorList>
            <person name="Gilroy R."/>
        </authorList>
    </citation>
    <scope>NUCLEOTIDE SEQUENCE</scope>
    <source>
        <strain evidence="12">ChiGjej1B1-24693</strain>
    </source>
</reference>
<name>A0A9D1GZ60_9ACTN</name>
<evidence type="ECO:0000256" key="9">
    <source>
        <dbReference type="HAMAP-Rule" id="MF_01464"/>
    </source>
</evidence>
<keyword evidence="7 9" id="KW-0811">Translocation</keyword>
<feature type="transmembrane region" description="Helical" evidence="9">
    <location>
        <begin position="131"/>
        <end position="150"/>
    </location>
</feature>
<dbReference type="HAMAP" id="MF_01464_B">
    <property type="entry name" value="SecF_B"/>
    <property type="match status" value="1"/>
</dbReference>
<proteinExistence type="inferred from homology"/>
<comment type="caution">
    <text evidence="12">The sequence shown here is derived from an EMBL/GenBank/DDBJ whole genome shotgun (WGS) entry which is preliminary data.</text>
</comment>
<organism evidence="12 13">
    <name type="scientific">Candidatus Avipropionibacterium avicola</name>
    <dbReference type="NCBI Taxonomy" id="2840701"/>
    <lineage>
        <taxon>Bacteria</taxon>
        <taxon>Bacillati</taxon>
        <taxon>Actinomycetota</taxon>
        <taxon>Actinomycetes</taxon>
        <taxon>Propionibacteriales</taxon>
        <taxon>Propionibacteriaceae</taxon>
        <taxon>Propionibacteriaceae incertae sedis</taxon>
        <taxon>Candidatus Avipropionibacterium</taxon>
    </lineage>
</organism>
<evidence type="ECO:0000256" key="6">
    <source>
        <dbReference type="ARBA" id="ARBA00022989"/>
    </source>
</evidence>
<feature type="compositionally biased region" description="Acidic residues" evidence="10">
    <location>
        <begin position="319"/>
        <end position="328"/>
    </location>
</feature>
<keyword evidence="2 9" id="KW-0813">Transport</keyword>
<dbReference type="InterPro" id="IPR005665">
    <property type="entry name" value="SecF_bac"/>
</dbReference>
<protein>
    <recommendedName>
        <fullName evidence="9">Protein-export membrane protein SecF</fullName>
    </recommendedName>
</protein>
<dbReference type="AlphaFoldDB" id="A0A9D1GZ60"/>
<dbReference type="InterPro" id="IPR022813">
    <property type="entry name" value="SecD/SecF_arch_bac"/>
</dbReference>
<feature type="transmembrane region" description="Helical" evidence="9">
    <location>
        <begin position="183"/>
        <end position="204"/>
    </location>
</feature>
<evidence type="ECO:0000256" key="5">
    <source>
        <dbReference type="ARBA" id="ARBA00022927"/>
    </source>
</evidence>
<dbReference type="SUPFAM" id="SSF82866">
    <property type="entry name" value="Multidrug efflux transporter AcrB transmembrane domain"/>
    <property type="match status" value="1"/>
</dbReference>
<gene>
    <name evidence="9 12" type="primary">secF</name>
    <name evidence="12" type="ORF">IAA98_11010</name>
</gene>
<comment type="function">
    <text evidence="9">Part of the Sec protein translocase complex. Interacts with the SecYEG preprotein conducting channel. SecDF uses the proton motive force (PMF) to complete protein translocation after the ATP-dependent function of SecA.</text>
</comment>
<feature type="transmembrane region" description="Helical" evidence="9">
    <location>
        <begin position="242"/>
        <end position="261"/>
    </location>
</feature>
<dbReference type="Proteomes" id="UP000886842">
    <property type="component" value="Unassembled WGS sequence"/>
</dbReference>
<feature type="domain" description="Protein export membrane protein SecD/SecF C-terminal" evidence="11">
    <location>
        <begin position="110"/>
        <end position="295"/>
    </location>
</feature>